<dbReference type="PROSITE" id="PS51257">
    <property type="entry name" value="PROKAR_LIPOPROTEIN"/>
    <property type="match status" value="1"/>
</dbReference>
<keyword evidence="2" id="KW-1185">Reference proteome</keyword>
<proteinExistence type="predicted"/>
<accession>A0A1G6NFX1</accession>
<dbReference type="EMBL" id="FMYK01000009">
    <property type="protein sequence ID" value="SDC66187.1"/>
    <property type="molecule type" value="Genomic_DNA"/>
</dbReference>
<gene>
    <name evidence="1" type="ORF">SAMN05421749_10987</name>
</gene>
<evidence type="ECO:0000313" key="1">
    <source>
        <dbReference type="EMBL" id="SDC66187.1"/>
    </source>
</evidence>
<evidence type="ECO:0008006" key="3">
    <source>
        <dbReference type="Google" id="ProtNLM"/>
    </source>
</evidence>
<reference evidence="2" key="1">
    <citation type="submission" date="2016-09" db="EMBL/GenBank/DDBJ databases">
        <authorList>
            <person name="Varghese N."/>
            <person name="Submissions S."/>
        </authorList>
    </citation>
    <scope>NUCLEOTIDE SEQUENCE [LARGE SCALE GENOMIC DNA]</scope>
    <source>
        <strain evidence="2">ANC 3699</strain>
    </source>
</reference>
<protein>
    <recommendedName>
        <fullName evidence="3">Lipoprotein</fullName>
    </recommendedName>
</protein>
<name>A0A1G6NFX1_9GAMM</name>
<sequence>MDKQRTTQQHINKTSINKLCTIIFSSVLMTACMSVSPESREHLKANHVQQTEITTLDHTTILKTAYPRTQTEAIAYVEPNDLDPYFKTLSAHQLTPDVLGFIHPTITYNNPQGELRYLIIVEKVQINNGYISSCRACQNTADFLIYKHEAGQYQLVNSALDQTQVPSANGHLQYQYASDLQKNLQPFGKNMMGSYVLSSYSGAGGDESSIWFAVHLPDEGKVQAVEIGAAGRDTSSFYADRPALATSIYSTLKLIDNQSTYYPIEVIYYHSDQSTSSPLQRTQFIYDQQKQGYVEHSTR</sequence>
<dbReference type="Proteomes" id="UP000242317">
    <property type="component" value="Unassembled WGS sequence"/>
</dbReference>
<dbReference type="AlphaFoldDB" id="A0A1G6NFX1"/>
<evidence type="ECO:0000313" key="2">
    <source>
        <dbReference type="Proteomes" id="UP000242317"/>
    </source>
</evidence>
<organism evidence="1 2">
    <name type="scientific">Acinetobacter marinus</name>
    <dbReference type="NCBI Taxonomy" id="281375"/>
    <lineage>
        <taxon>Bacteria</taxon>
        <taxon>Pseudomonadati</taxon>
        <taxon>Pseudomonadota</taxon>
        <taxon>Gammaproteobacteria</taxon>
        <taxon>Moraxellales</taxon>
        <taxon>Moraxellaceae</taxon>
        <taxon>Acinetobacter</taxon>
    </lineage>
</organism>